<proteinExistence type="predicted"/>
<protein>
    <recommendedName>
        <fullName evidence="6">Phosphoribosylformylglycinamidine synthase subunit PurS</fullName>
    </recommendedName>
</protein>
<dbReference type="InterPro" id="IPR003850">
    <property type="entry name" value="PurS"/>
</dbReference>
<dbReference type="PANTHER" id="PTHR34696">
    <property type="entry name" value="PHOSPHORIBOSYLFORMYLGLYCINAMIDINE SYNTHASE SUBUNIT PURS"/>
    <property type="match status" value="1"/>
</dbReference>
<dbReference type="Proteomes" id="UP000189810">
    <property type="component" value="Chromosome I"/>
</dbReference>
<accession>A0A1M6RGI2</accession>
<keyword evidence="2" id="KW-0436">Ligase</keyword>
<keyword evidence="1" id="KW-0963">Cytoplasm</keyword>
<dbReference type="EMBL" id="LT670846">
    <property type="protein sequence ID" value="SHK31559.1"/>
    <property type="molecule type" value="Genomic_DNA"/>
</dbReference>
<dbReference type="Gene3D" id="3.30.1280.10">
    <property type="entry name" value="Phosphoribosylformylglycinamidine synthase subunit PurS"/>
    <property type="match status" value="1"/>
</dbReference>
<dbReference type="SUPFAM" id="SSF82697">
    <property type="entry name" value="PurS-like"/>
    <property type="match status" value="1"/>
</dbReference>
<keyword evidence="4" id="KW-0658">Purine biosynthesis</keyword>
<dbReference type="STRING" id="381751.SAMN05444391_0641"/>
<dbReference type="NCBIfam" id="TIGR00302">
    <property type="entry name" value="phosphoribosylformylglycinamidine synthase subunit PurS"/>
    <property type="match status" value="1"/>
</dbReference>
<keyword evidence="3" id="KW-0547">Nucleotide-binding</keyword>
<evidence type="ECO:0000313" key="7">
    <source>
        <dbReference type="EMBL" id="SHK31559.1"/>
    </source>
</evidence>
<dbReference type="InterPro" id="IPR036604">
    <property type="entry name" value="PurS-like_sf"/>
</dbReference>
<evidence type="ECO:0000313" key="8">
    <source>
        <dbReference type="Proteomes" id="UP000189810"/>
    </source>
</evidence>
<dbReference type="PANTHER" id="PTHR34696:SF1">
    <property type="entry name" value="PHOSPHORIBOSYLFORMYLGLYCINAMIDINE SYNTHASE SUBUNIT PURS"/>
    <property type="match status" value="1"/>
</dbReference>
<dbReference type="RefSeq" id="WP_079653794.1">
    <property type="nucleotide sequence ID" value="NZ_LT670846.1"/>
</dbReference>
<dbReference type="OrthoDB" id="9799101at2"/>
<evidence type="ECO:0000256" key="2">
    <source>
        <dbReference type="ARBA" id="ARBA00022598"/>
    </source>
</evidence>
<dbReference type="AlphaFoldDB" id="A0A1M6RGI2"/>
<evidence type="ECO:0000256" key="4">
    <source>
        <dbReference type="ARBA" id="ARBA00022755"/>
    </source>
</evidence>
<evidence type="ECO:0000256" key="1">
    <source>
        <dbReference type="ARBA" id="ARBA00022490"/>
    </source>
</evidence>
<dbReference type="GO" id="GO:0005524">
    <property type="term" value="F:ATP binding"/>
    <property type="evidence" value="ECO:0007669"/>
    <property type="project" value="UniProtKB-KW"/>
</dbReference>
<sequence length="71" mass="8141">MKRYRVLILPKKGLLDPEGRAIKEMLVENGYPVKDVQVGKVLEITVDGDVNVDQMVQKFLVNPLIEEYLIE</sequence>
<name>A0A1M6RGI2_9AQUI</name>
<dbReference type="GO" id="GO:0009152">
    <property type="term" value="P:purine ribonucleotide biosynthetic process"/>
    <property type="evidence" value="ECO:0007669"/>
    <property type="project" value="UniProtKB-UniRule"/>
</dbReference>
<organism evidence="7 8">
    <name type="scientific">Thermocrinis minervae</name>
    <dbReference type="NCBI Taxonomy" id="381751"/>
    <lineage>
        <taxon>Bacteria</taxon>
        <taxon>Pseudomonadati</taxon>
        <taxon>Aquificota</taxon>
        <taxon>Aquificia</taxon>
        <taxon>Aquificales</taxon>
        <taxon>Aquificaceae</taxon>
        <taxon>Thermocrinis</taxon>
    </lineage>
</organism>
<evidence type="ECO:0000256" key="5">
    <source>
        <dbReference type="ARBA" id="ARBA00022840"/>
    </source>
</evidence>
<evidence type="ECO:0000256" key="6">
    <source>
        <dbReference type="NCBIfam" id="TIGR00302"/>
    </source>
</evidence>
<evidence type="ECO:0000256" key="3">
    <source>
        <dbReference type="ARBA" id="ARBA00022741"/>
    </source>
</evidence>
<gene>
    <name evidence="7" type="ORF">SAMN05444391_0641</name>
</gene>
<dbReference type="GO" id="GO:0004642">
    <property type="term" value="F:phosphoribosylformylglycinamidine synthase activity"/>
    <property type="evidence" value="ECO:0007669"/>
    <property type="project" value="UniProtKB-UniRule"/>
</dbReference>
<keyword evidence="8" id="KW-1185">Reference proteome</keyword>
<reference evidence="7 8" key="1">
    <citation type="submission" date="2016-11" db="EMBL/GenBank/DDBJ databases">
        <authorList>
            <person name="Jaros S."/>
            <person name="Januszkiewicz K."/>
            <person name="Wedrychowicz H."/>
        </authorList>
    </citation>
    <scope>NUCLEOTIDE SEQUENCE [LARGE SCALE GENOMIC DNA]</scope>
    <source>
        <strain evidence="7 8">DSM 19557</strain>
    </source>
</reference>
<dbReference type="Pfam" id="PF02700">
    <property type="entry name" value="PurS"/>
    <property type="match status" value="1"/>
</dbReference>
<keyword evidence="5" id="KW-0067">ATP-binding</keyword>